<keyword evidence="3" id="KW-1185">Reference proteome</keyword>
<organism evidence="2 3">
    <name type="scientific">Eragrostis curvula</name>
    <name type="common">weeping love grass</name>
    <dbReference type="NCBI Taxonomy" id="38414"/>
    <lineage>
        <taxon>Eukaryota</taxon>
        <taxon>Viridiplantae</taxon>
        <taxon>Streptophyta</taxon>
        <taxon>Embryophyta</taxon>
        <taxon>Tracheophyta</taxon>
        <taxon>Spermatophyta</taxon>
        <taxon>Magnoliopsida</taxon>
        <taxon>Liliopsida</taxon>
        <taxon>Poales</taxon>
        <taxon>Poaceae</taxon>
        <taxon>PACMAD clade</taxon>
        <taxon>Chloridoideae</taxon>
        <taxon>Eragrostideae</taxon>
        <taxon>Eragrostidinae</taxon>
        <taxon>Eragrostis</taxon>
    </lineage>
</organism>
<proteinExistence type="predicted"/>
<feature type="non-terminal residue" evidence="2">
    <location>
        <position position="1"/>
    </location>
</feature>
<evidence type="ECO:0000313" key="2">
    <source>
        <dbReference type="EMBL" id="TVU35945.1"/>
    </source>
</evidence>
<dbReference type="AlphaFoldDB" id="A0A5J9VK85"/>
<feature type="compositionally biased region" description="Polar residues" evidence="1">
    <location>
        <begin position="89"/>
        <end position="100"/>
    </location>
</feature>
<gene>
    <name evidence="2" type="ORF">EJB05_17852</name>
</gene>
<sequence>MAVAIIGAPPKPKAAARVMTMCVEERHLPEFQDQMNAFLTWIESHKSNSPTTVEGIAPSPDKPAPCCASARRRPQPPAPASRAARPLQAENQPVPETSPEQEGKMMPPRPLVRLAPPLAGAGNAVLPRGIRGLCTKDPPSKPPPKPLSPSELNAVSAGHVPAAGRLLSAALLLPESRLRRSCARRCGTRCCRTPGSIRRGRWTRRCRSRKPGRWLSWSTSFLRSGSLEPLRTKKNAFCFSAFDAEVQISVEMAIQDLQHRNSSDPNLPYLLTEEGRDD</sequence>
<name>A0A5J9VK85_9POAL</name>
<reference evidence="2 3" key="1">
    <citation type="journal article" date="2019" name="Sci. Rep.">
        <title>A high-quality genome of Eragrostis curvula grass provides insights into Poaceae evolution and supports new strategies to enhance forage quality.</title>
        <authorList>
            <person name="Carballo J."/>
            <person name="Santos B.A.C.M."/>
            <person name="Zappacosta D."/>
            <person name="Garbus I."/>
            <person name="Selva J.P."/>
            <person name="Gallo C.A."/>
            <person name="Diaz A."/>
            <person name="Albertini E."/>
            <person name="Caccamo M."/>
            <person name="Echenique V."/>
        </authorList>
    </citation>
    <scope>NUCLEOTIDE SEQUENCE [LARGE SCALE GENOMIC DNA]</scope>
    <source>
        <strain evidence="3">cv. Victoria</strain>
        <tissue evidence="2">Leaf</tissue>
    </source>
</reference>
<feature type="region of interest" description="Disordered" evidence="1">
    <location>
        <begin position="48"/>
        <end position="109"/>
    </location>
</feature>
<evidence type="ECO:0000313" key="3">
    <source>
        <dbReference type="Proteomes" id="UP000324897"/>
    </source>
</evidence>
<protein>
    <submittedName>
        <fullName evidence="2">Uncharacterized protein</fullName>
    </submittedName>
</protein>
<comment type="caution">
    <text evidence="2">The sequence shown here is derived from an EMBL/GenBank/DDBJ whole genome shotgun (WGS) entry which is preliminary data.</text>
</comment>
<evidence type="ECO:0000256" key="1">
    <source>
        <dbReference type="SAM" id="MobiDB-lite"/>
    </source>
</evidence>
<dbReference type="Proteomes" id="UP000324897">
    <property type="component" value="Unassembled WGS sequence"/>
</dbReference>
<feature type="region of interest" description="Disordered" evidence="1">
    <location>
        <begin position="129"/>
        <end position="151"/>
    </location>
</feature>
<dbReference type="Gramene" id="TVU35945">
    <property type="protein sequence ID" value="TVU35945"/>
    <property type="gene ID" value="EJB05_17852"/>
</dbReference>
<dbReference type="EMBL" id="RWGY01000009">
    <property type="protein sequence ID" value="TVU35945.1"/>
    <property type="molecule type" value="Genomic_DNA"/>
</dbReference>
<accession>A0A5J9VK85</accession>